<feature type="signal peptide" evidence="1">
    <location>
        <begin position="1"/>
        <end position="22"/>
    </location>
</feature>
<dbReference type="EMBL" id="MUGY01000029">
    <property type="protein sequence ID" value="OXA89923.1"/>
    <property type="molecule type" value="Genomic_DNA"/>
</dbReference>
<dbReference type="Proteomes" id="UP000028712">
    <property type="component" value="Unassembled WGS sequence"/>
</dbReference>
<keyword evidence="5" id="KW-1185">Reference proteome</keyword>
<evidence type="ECO:0000313" key="4">
    <source>
        <dbReference type="Proteomes" id="UP000028712"/>
    </source>
</evidence>
<dbReference type="AlphaFoldDB" id="A0A086AAV2"/>
<proteinExistence type="predicted"/>
<gene>
    <name evidence="3" type="ORF">B0A62_20510</name>
    <name evidence="2" type="ORF">IW20_17210</name>
</gene>
<evidence type="ECO:0000313" key="3">
    <source>
        <dbReference type="EMBL" id="OXA89923.1"/>
    </source>
</evidence>
<dbReference type="OrthoDB" id="1345629at2"/>
<organism evidence="2 4">
    <name type="scientific">Flavobacterium hydatis</name>
    <name type="common">Cytophaga aquatilis</name>
    <dbReference type="NCBI Taxonomy" id="991"/>
    <lineage>
        <taxon>Bacteria</taxon>
        <taxon>Pseudomonadati</taxon>
        <taxon>Bacteroidota</taxon>
        <taxon>Flavobacteriia</taxon>
        <taxon>Flavobacteriales</taxon>
        <taxon>Flavobacteriaceae</taxon>
        <taxon>Flavobacterium</taxon>
    </lineage>
</organism>
<dbReference type="EMBL" id="JPRM01000027">
    <property type="protein sequence ID" value="KFF13816.1"/>
    <property type="molecule type" value="Genomic_DNA"/>
</dbReference>
<name>A0A086AAV2_FLAHY</name>
<evidence type="ECO:0008006" key="6">
    <source>
        <dbReference type="Google" id="ProtNLM"/>
    </source>
</evidence>
<feature type="chain" id="PRO_5001802580" description="Lipoprotein" evidence="1">
    <location>
        <begin position="23"/>
        <end position="223"/>
    </location>
</feature>
<evidence type="ECO:0000313" key="2">
    <source>
        <dbReference type="EMBL" id="KFF13816.1"/>
    </source>
</evidence>
<reference evidence="3 5" key="2">
    <citation type="submission" date="2016-11" db="EMBL/GenBank/DDBJ databases">
        <title>Whole genomes of Flavobacteriaceae.</title>
        <authorList>
            <person name="Stine C."/>
            <person name="Li C."/>
            <person name="Tadesse D."/>
        </authorList>
    </citation>
    <scope>NUCLEOTIDE SEQUENCE [LARGE SCALE GENOMIC DNA]</scope>
    <source>
        <strain evidence="3 5">ATCC 29551</strain>
    </source>
</reference>
<sequence>MKKISLILGILIVISSCRKADAAPADAFTLYFEAPQPINDSELDRFPNKFKGLYMNSDSTFLRINENTVQYEWYYNLMIHKRELDSLKRKYDIVDGKLIIKDTNQKYDMIYKGDSIQLEEKKIDTLFRFSYYNKAKRIDGKLVLNKRDSIFWTVRILSIENDVLRINNILLMDDLEKLDSITAIKSQKLDSTSFVVKPTRREFKSVLKLKNFGYQQEFKKVSK</sequence>
<protein>
    <recommendedName>
        <fullName evidence="6">Lipoprotein</fullName>
    </recommendedName>
</protein>
<accession>A0A086AAV2</accession>
<keyword evidence="1" id="KW-0732">Signal</keyword>
<comment type="caution">
    <text evidence="2">The sequence shown here is derived from an EMBL/GenBank/DDBJ whole genome shotgun (WGS) entry which is preliminary data.</text>
</comment>
<dbReference type="eggNOG" id="ENOG5033D4Y">
    <property type="taxonomic scope" value="Bacteria"/>
</dbReference>
<evidence type="ECO:0000256" key="1">
    <source>
        <dbReference type="SAM" id="SignalP"/>
    </source>
</evidence>
<dbReference type="RefSeq" id="WP_035624844.1">
    <property type="nucleotide sequence ID" value="NZ_JBEWQG010000006.1"/>
</dbReference>
<dbReference type="PROSITE" id="PS51257">
    <property type="entry name" value="PROKAR_LIPOPROTEIN"/>
    <property type="match status" value="1"/>
</dbReference>
<reference evidence="2 4" key="1">
    <citation type="submission" date="2014-07" db="EMBL/GenBank/DDBJ databases">
        <title>Genome of Flavobacterium hydatis DSM 2063.</title>
        <authorList>
            <person name="Pipes S.E."/>
            <person name="Stropko S.J."/>
            <person name="Newman J.D."/>
        </authorList>
    </citation>
    <scope>NUCLEOTIDE SEQUENCE [LARGE SCALE GENOMIC DNA]</scope>
    <source>
        <strain evidence="2 4">DSM 2063</strain>
    </source>
</reference>
<dbReference type="Proteomes" id="UP000198424">
    <property type="component" value="Unassembled WGS sequence"/>
</dbReference>
<evidence type="ECO:0000313" key="5">
    <source>
        <dbReference type="Proteomes" id="UP000198424"/>
    </source>
</evidence>